<dbReference type="Pfam" id="PF03796">
    <property type="entry name" value="DnaB_C"/>
    <property type="match status" value="1"/>
</dbReference>
<dbReference type="SUPFAM" id="SSF52540">
    <property type="entry name" value="P-loop containing nucleoside triphosphate hydrolases"/>
    <property type="match status" value="1"/>
</dbReference>
<accession>A0A4V3BI42</accession>
<sequence>MSNRNFNQKSLLDHDNGVIIVTNSDINANKIFSSLLNGDSSNANVYSLQETDENISRQSINQLLNYIIALRNNRKDQFENSQYNPVFLLAFDRDKNDSQASQYLFRKLRKNNFVAEQISITGDYLTIHNFAEHDSGSFDLTLENAIQNPNDNFGKFIDKVSEQQHKPISSGIPLIDVLLHKGFYPGLYVLGATSAMGKTSLMLQIADHIAETGKNVMYFALEMSPEELIAKSISRICWSINEGQDYASLSIENRPTARNIMDGNWEERWGDNPEILRNLNLALNYYRTFTSKMSIQRQALNRPSADEIADQVENYILRTGKYPVVFIDYLQLLRGKDPRATDKKNITSAINSLKILSLTYQIPVIVVSSFNRSNYNNIDVGLDAFKESGDIEYTADAVMTLENDYRRIQAPKEAGILGIDEKTTMVNLYNAIKDSKSNWDAEKASMYAMRLYDHPVQLKMLKTRFGDINAPYAPLYFKGAYSVFGYATDFHNNKKIRYILNDLEDIDKQRNYLKYIRQHQKFSVDDD</sequence>
<evidence type="ECO:0000259" key="1">
    <source>
        <dbReference type="PROSITE" id="PS51199"/>
    </source>
</evidence>
<organism evidence="2 3">
    <name type="scientific">Lactobacillus crispatus</name>
    <dbReference type="NCBI Taxonomy" id="47770"/>
    <lineage>
        <taxon>Bacteria</taxon>
        <taxon>Bacillati</taxon>
        <taxon>Bacillota</taxon>
        <taxon>Bacilli</taxon>
        <taxon>Lactobacillales</taxon>
        <taxon>Lactobacillaceae</taxon>
        <taxon>Lactobacillus</taxon>
    </lineage>
</organism>
<dbReference type="PROSITE" id="PS51199">
    <property type="entry name" value="SF4_HELICASE"/>
    <property type="match status" value="1"/>
</dbReference>
<dbReference type="Proteomes" id="UP000295195">
    <property type="component" value="Unassembled WGS sequence"/>
</dbReference>
<reference evidence="2 3" key="1">
    <citation type="submission" date="2017-06" db="EMBL/GenBank/DDBJ databases">
        <authorList>
            <person name="Swanenburg J."/>
            <person name="Kort R."/>
        </authorList>
    </citation>
    <scope>NUCLEOTIDE SEQUENCE [LARGE SCALE GENOMIC DNA]</scope>
    <source>
        <strain evidence="2 3">RL05</strain>
    </source>
</reference>
<dbReference type="GO" id="GO:0005829">
    <property type="term" value="C:cytosol"/>
    <property type="evidence" value="ECO:0007669"/>
    <property type="project" value="TreeGrafter"/>
</dbReference>
<evidence type="ECO:0000313" key="2">
    <source>
        <dbReference type="EMBL" id="TDN29120.1"/>
    </source>
</evidence>
<dbReference type="GO" id="GO:0003678">
    <property type="term" value="F:DNA helicase activity"/>
    <property type="evidence" value="ECO:0007669"/>
    <property type="project" value="InterPro"/>
</dbReference>
<dbReference type="InterPro" id="IPR007694">
    <property type="entry name" value="DNA_helicase_DnaB-like_C"/>
</dbReference>
<dbReference type="Gene3D" id="3.40.50.300">
    <property type="entry name" value="P-loop containing nucleotide triphosphate hydrolases"/>
    <property type="match status" value="1"/>
</dbReference>
<dbReference type="PANTHER" id="PTHR30153:SF2">
    <property type="entry name" value="REPLICATIVE DNA HELICASE"/>
    <property type="match status" value="1"/>
</dbReference>
<evidence type="ECO:0000313" key="3">
    <source>
        <dbReference type="Proteomes" id="UP000295195"/>
    </source>
</evidence>
<proteinExistence type="predicted"/>
<dbReference type="EMBL" id="NKLP01000241">
    <property type="protein sequence ID" value="TDN29120.1"/>
    <property type="molecule type" value="Genomic_DNA"/>
</dbReference>
<dbReference type="GO" id="GO:0006260">
    <property type="term" value="P:DNA replication"/>
    <property type="evidence" value="ECO:0007669"/>
    <property type="project" value="InterPro"/>
</dbReference>
<dbReference type="InterPro" id="IPR027417">
    <property type="entry name" value="P-loop_NTPase"/>
</dbReference>
<dbReference type="GO" id="GO:0005524">
    <property type="term" value="F:ATP binding"/>
    <property type="evidence" value="ECO:0007669"/>
    <property type="project" value="InterPro"/>
</dbReference>
<comment type="caution">
    <text evidence="2">The sequence shown here is derived from an EMBL/GenBank/DDBJ whole genome shotgun (WGS) entry which is preliminary data.</text>
</comment>
<dbReference type="PANTHER" id="PTHR30153">
    <property type="entry name" value="REPLICATIVE DNA HELICASE DNAB"/>
    <property type="match status" value="1"/>
</dbReference>
<name>A0A4V3BI42_9LACO</name>
<dbReference type="RefSeq" id="WP_133476735.1">
    <property type="nucleotide sequence ID" value="NZ_NKLP01000241.1"/>
</dbReference>
<dbReference type="AlphaFoldDB" id="A0A4V3BI42"/>
<protein>
    <recommendedName>
        <fullName evidence="1">SF4 helicase domain-containing protein</fullName>
    </recommendedName>
</protein>
<feature type="domain" description="SF4 helicase" evidence="1">
    <location>
        <begin position="161"/>
        <end position="444"/>
    </location>
</feature>
<gene>
    <name evidence="2" type="ORF">CEE75_11680</name>
</gene>